<feature type="region of interest" description="Disordered" evidence="5">
    <location>
        <begin position="1"/>
        <end position="36"/>
    </location>
</feature>
<feature type="compositionally biased region" description="Acidic residues" evidence="5">
    <location>
        <begin position="18"/>
        <end position="34"/>
    </location>
</feature>
<dbReference type="InterPro" id="IPR001199">
    <property type="entry name" value="Cyt_B5-like_heme/steroid-bd"/>
</dbReference>
<feature type="domain" description="Cytochrome b5 heme-binding" evidence="6">
    <location>
        <begin position="127"/>
        <end position="204"/>
    </location>
</feature>
<dbReference type="PROSITE" id="PS50255">
    <property type="entry name" value="CYTOCHROME_B5_2"/>
    <property type="match status" value="1"/>
</dbReference>
<dbReference type="PANTHER" id="PTHR46237:SF1">
    <property type="entry name" value="CYTOCHROME B5 REDUCTASE 4"/>
    <property type="match status" value="1"/>
</dbReference>
<reference evidence="7" key="1">
    <citation type="submission" date="2024-03" db="EMBL/GenBank/DDBJ databases">
        <authorList>
            <consortium name="ELIXIR-Norway"/>
            <consortium name="Elixir Norway"/>
        </authorList>
    </citation>
    <scope>NUCLEOTIDE SEQUENCE</scope>
</reference>
<feature type="compositionally biased region" description="Basic and acidic residues" evidence="5">
    <location>
        <begin position="1"/>
        <end position="11"/>
    </location>
</feature>
<gene>
    <name evidence="7" type="ORF">CSSPJE1EN2_LOCUS6371</name>
</gene>
<keyword evidence="8" id="KW-1185">Reference proteome</keyword>
<dbReference type="EMBL" id="OZ023714">
    <property type="protein sequence ID" value="CAK9863376.1"/>
    <property type="molecule type" value="Genomic_DNA"/>
</dbReference>
<evidence type="ECO:0000259" key="6">
    <source>
        <dbReference type="PROSITE" id="PS50255"/>
    </source>
</evidence>
<dbReference type="Pfam" id="PF00173">
    <property type="entry name" value="Cyt-b5"/>
    <property type="match status" value="1"/>
</dbReference>
<evidence type="ECO:0000256" key="2">
    <source>
        <dbReference type="ARBA" id="ARBA00022723"/>
    </source>
</evidence>
<evidence type="ECO:0000313" key="8">
    <source>
        <dbReference type="Proteomes" id="UP001497522"/>
    </source>
</evidence>
<dbReference type="Proteomes" id="UP001497522">
    <property type="component" value="Chromosome 13"/>
</dbReference>
<name>A0ABP1ALE1_9BRYO</name>
<comment type="similarity">
    <text evidence="4">Belongs to the cytochrome b5 family.</text>
</comment>
<dbReference type="InterPro" id="IPR036400">
    <property type="entry name" value="Cyt_B5-like_heme/steroid_sf"/>
</dbReference>
<dbReference type="InterPro" id="IPR051872">
    <property type="entry name" value="Cytochrome_b5/Flavoprotein_Rdt"/>
</dbReference>
<evidence type="ECO:0000256" key="5">
    <source>
        <dbReference type="SAM" id="MobiDB-lite"/>
    </source>
</evidence>
<evidence type="ECO:0000256" key="4">
    <source>
        <dbReference type="RuleBase" id="RU362121"/>
    </source>
</evidence>
<evidence type="ECO:0000313" key="7">
    <source>
        <dbReference type="EMBL" id="CAK9863376.1"/>
    </source>
</evidence>
<keyword evidence="1 4" id="KW-0349">Heme</keyword>
<keyword evidence="3 4" id="KW-0408">Iron</keyword>
<keyword evidence="2 4" id="KW-0479">Metal-binding</keyword>
<dbReference type="PROSITE" id="PS00191">
    <property type="entry name" value="CYTOCHROME_B5_1"/>
    <property type="match status" value="1"/>
</dbReference>
<protein>
    <recommendedName>
        <fullName evidence="6">Cytochrome b5 heme-binding domain-containing protein</fullName>
    </recommendedName>
</protein>
<dbReference type="Gene3D" id="3.10.120.10">
    <property type="entry name" value="Cytochrome b5-like heme/steroid binding domain"/>
    <property type="match status" value="1"/>
</dbReference>
<proteinExistence type="inferred from homology"/>
<organism evidence="7 8">
    <name type="scientific">Sphagnum jensenii</name>
    <dbReference type="NCBI Taxonomy" id="128206"/>
    <lineage>
        <taxon>Eukaryota</taxon>
        <taxon>Viridiplantae</taxon>
        <taxon>Streptophyta</taxon>
        <taxon>Embryophyta</taxon>
        <taxon>Bryophyta</taxon>
        <taxon>Sphagnophytina</taxon>
        <taxon>Sphagnopsida</taxon>
        <taxon>Sphagnales</taxon>
        <taxon>Sphagnaceae</taxon>
        <taxon>Sphagnum</taxon>
    </lineage>
</organism>
<evidence type="ECO:0000256" key="3">
    <source>
        <dbReference type="ARBA" id="ARBA00023004"/>
    </source>
</evidence>
<dbReference type="InterPro" id="IPR018506">
    <property type="entry name" value="Cyt_B5_heme-BS"/>
</dbReference>
<accession>A0ABP1ALE1</accession>
<dbReference type="PANTHER" id="PTHR46237">
    <property type="entry name" value="CYTOCHROME B5 REDUCTASE 4 FAMILY MEMBER"/>
    <property type="match status" value="1"/>
</dbReference>
<dbReference type="SUPFAM" id="SSF55856">
    <property type="entry name" value="Cytochrome b5-like heme/steroid binding domain"/>
    <property type="match status" value="1"/>
</dbReference>
<sequence>MEMNKAKDSDWFRIAPNADEEEKEEEKEEEEEVMNNEAATRSIIVASEAAHQIESLTILAAVEPASSSTTTTTTTQVVQITPASPNPKATTTPRAKVPLEKGYSQMVWLKLLRTEPDLAGLKGKSNKRMIPIAEVKEHCTEEDAWTVLRGRVYNISPYICFHPGGWQDMLMKGAGKDCTSLFMKYHAWVNAEFLLEKCLVGVLDIPAT</sequence>
<evidence type="ECO:0000256" key="1">
    <source>
        <dbReference type="ARBA" id="ARBA00022617"/>
    </source>
</evidence>
<dbReference type="SMART" id="SM01117">
    <property type="entry name" value="Cyt-b5"/>
    <property type="match status" value="1"/>
</dbReference>